<dbReference type="PANTHER" id="PTHR43289">
    <property type="entry name" value="MITOGEN-ACTIVATED PROTEIN KINASE KINASE KINASE 20-RELATED"/>
    <property type="match status" value="1"/>
</dbReference>
<evidence type="ECO:0000256" key="9">
    <source>
        <dbReference type="SAM" id="Phobius"/>
    </source>
</evidence>
<feature type="compositionally biased region" description="Basic and acidic residues" evidence="8">
    <location>
        <begin position="363"/>
        <end position="383"/>
    </location>
</feature>
<dbReference type="InterPro" id="IPR008271">
    <property type="entry name" value="Ser/Thr_kinase_AS"/>
</dbReference>
<evidence type="ECO:0000256" key="7">
    <source>
        <dbReference type="PROSITE-ProRule" id="PRU10141"/>
    </source>
</evidence>
<evidence type="ECO:0000256" key="5">
    <source>
        <dbReference type="ARBA" id="ARBA00022777"/>
    </source>
</evidence>
<dbReference type="GO" id="GO:0016301">
    <property type="term" value="F:kinase activity"/>
    <property type="evidence" value="ECO:0007669"/>
    <property type="project" value="UniProtKB-KW"/>
</dbReference>
<evidence type="ECO:0000256" key="3">
    <source>
        <dbReference type="ARBA" id="ARBA00022679"/>
    </source>
</evidence>
<keyword evidence="5 11" id="KW-0418">Kinase</keyword>
<feature type="region of interest" description="Disordered" evidence="8">
    <location>
        <begin position="319"/>
        <end position="490"/>
    </location>
</feature>
<dbReference type="PROSITE" id="PS50011">
    <property type="entry name" value="PROTEIN_KINASE_DOM"/>
    <property type="match status" value="1"/>
</dbReference>
<dbReference type="CDD" id="cd14014">
    <property type="entry name" value="STKc_PknB_like"/>
    <property type="match status" value="1"/>
</dbReference>
<keyword evidence="9" id="KW-1133">Transmembrane helix</keyword>
<keyword evidence="12" id="KW-1185">Reference proteome</keyword>
<evidence type="ECO:0000256" key="4">
    <source>
        <dbReference type="ARBA" id="ARBA00022741"/>
    </source>
</evidence>
<dbReference type="Proteomes" id="UP000694257">
    <property type="component" value="Chromosome"/>
</dbReference>
<evidence type="ECO:0000256" key="1">
    <source>
        <dbReference type="ARBA" id="ARBA00012513"/>
    </source>
</evidence>
<reference evidence="11 12" key="1">
    <citation type="submission" date="2021-07" db="EMBL/GenBank/DDBJ databases">
        <title>Whole Genome Sequence of Nocardia Iowensis.</title>
        <authorList>
            <person name="Lamm A."/>
            <person name="Collins-Fairclough A.M."/>
            <person name="Bunk B."/>
            <person name="Sproer C."/>
        </authorList>
    </citation>
    <scope>NUCLEOTIDE SEQUENCE [LARGE SCALE GENOMIC DNA]</scope>
    <source>
        <strain evidence="11 12">NRRL 5646</strain>
    </source>
</reference>
<dbReference type="Pfam" id="PF00069">
    <property type="entry name" value="Pkinase"/>
    <property type="match status" value="1"/>
</dbReference>
<feature type="domain" description="Protein kinase" evidence="10">
    <location>
        <begin position="15"/>
        <end position="276"/>
    </location>
</feature>
<keyword evidence="9" id="KW-0472">Membrane</keyword>
<evidence type="ECO:0000313" key="11">
    <source>
        <dbReference type="EMBL" id="QXN89832.1"/>
    </source>
</evidence>
<accession>A0ABX8RLE4</accession>
<dbReference type="InterPro" id="IPR000719">
    <property type="entry name" value="Prot_kinase_dom"/>
</dbReference>
<dbReference type="EMBL" id="CP078145">
    <property type="protein sequence ID" value="QXN89832.1"/>
    <property type="molecule type" value="Genomic_DNA"/>
</dbReference>
<dbReference type="EC" id="2.7.11.1" evidence="1"/>
<feature type="compositionally biased region" description="Basic and acidic residues" evidence="8">
    <location>
        <begin position="405"/>
        <end position="470"/>
    </location>
</feature>
<dbReference type="PROSITE" id="PS00108">
    <property type="entry name" value="PROTEIN_KINASE_ST"/>
    <property type="match status" value="1"/>
</dbReference>
<evidence type="ECO:0000256" key="2">
    <source>
        <dbReference type="ARBA" id="ARBA00022527"/>
    </source>
</evidence>
<feature type="transmembrane region" description="Helical" evidence="9">
    <location>
        <begin position="495"/>
        <end position="515"/>
    </location>
</feature>
<dbReference type="PROSITE" id="PS00107">
    <property type="entry name" value="PROTEIN_KINASE_ATP"/>
    <property type="match status" value="1"/>
</dbReference>
<proteinExistence type="predicted"/>
<keyword evidence="4 7" id="KW-0547">Nucleotide-binding</keyword>
<dbReference type="PANTHER" id="PTHR43289:SF6">
    <property type="entry name" value="SERINE_THREONINE-PROTEIN KINASE NEKL-3"/>
    <property type="match status" value="1"/>
</dbReference>
<organism evidence="11 12">
    <name type="scientific">Nocardia iowensis</name>
    <dbReference type="NCBI Taxonomy" id="204891"/>
    <lineage>
        <taxon>Bacteria</taxon>
        <taxon>Bacillati</taxon>
        <taxon>Actinomycetota</taxon>
        <taxon>Actinomycetes</taxon>
        <taxon>Mycobacteriales</taxon>
        <taxon>Nocardiaceae</taxon>
        <taxon>Nocardia</taxon>
    </lineage>
</organism>
<sequence length="618" mass="66798">MDGPRTRIGTRFGPYELRSLLGRGGMGEVYEAYDTVKDRVVAVKLLPTDLAKDPIFQQRFRRESQAAARLAEPHVIPIHDWGEIDGVLYIDMRLVRGHDLRSVLRGDGPLTPARAIGIIEQIAAALDAAHAEGLVHRDVKPANILVTASDFAYLADFGIARSAQDPDMTATGAAAVGSYSYIAPERFENGPVTGTTDVYSLACVLYECLTGTQPFRADAMSALIHAHISTPPPRPSAVRPGVPAALDEVIARGMAKRPTDRYSTAGGLASAAKSALTGRAIVAVTELPTDRMGAVPPKAPPTVVFPNVGPALLANALPTDAIPRQSAPEQRQRGSSRIVRPESSRGPGQQSEPSRGPGQWSESSREPDWRAEPSREPDWRPESNRVPGRESGPSRGPGQWLESSRVPERRPESSRVPERQSESNRRPGERLESSREPDEQSDHRSEPARREPHRVQAPSHDRVERAEADRTPVAAESESLSAPATSKRRSRADRFRMVGALFVVAIALAGVLGWLNRDAFTNRPAAPTLAPVPATATGCATKYPPAGRFTYSAIGSGVTSCEFAEELRKAYSAGPDTDGTRQITAFSPTTQREYTMDCTTRDGLVTCTGGENAIVYIY</sequence>
<protein>
    <recommendedName>
        <fullName evidence="1">non-specific serine/threonine protein kinase</fullName>
        <ecNumber evidence="1">2.7.11.1</ecNumber>
    </recommendedName>
</protein>
<dbReference type="InterPro" id="IPR017441">
    <property type="entry name" value="Protein_kinase_ATP_BS"/>
</dbReference>
<name>A0ABX8RLE4_NOCIO</name>
<feature type="compositionally biased region" description="Low complexity" evidence="8">
    <location>
        <begin position="389"/>
        <end position="404"/>
    </location>
</feature>
<evidence type="ECO:0000256" key="6">
    <source>
        <dbReference type="ARBA" id="ARBA00022840"/>
    </source>
</evidence>
<gene>
    <name evidence="11" type="ORF">KV110_30890</name>
</gene>
<evidence type="ECO:0000313" key="12">
    <source>
        <dbReference type="Proteomes" id="UP000694257"/>
    </source>
</evidence>
<keyword evidence="2" id="KW-0723">Serine/threonine-protein kinase</keyword>
<keyword evidence="3" id="KW-0808">Transferase</keyword>
<evidence type="ECO:0000256" key="8">
    <source>
        <dbReference type="SAM" id="MobiDB-lite"/>
    </source>
</evidence>
<dbReference type="RefSeq" id="WP_218470698.1">
    <property type="nucleotide sequence ID" value="NZ_BAABJN010000006.1"/>
</dbReference>
<keyword evidence="9" id="KW-0812">Transmembrane</keyword>
<dbReference type="SMART" id="SM00220">
    <property type="entry name" value="S_TKc"/>
    <property type="match status" value="1"/>
</dbReference>
<feature type="binding site" evidence="7">
    <location>
        <position position="44"/>
    </location>
    <ligand>
        <name>ATP</name>
        <dbReference type="ChEBI" id="CHEBI:30616"/>
    </ligand>
</feature>
<evidence type="ECO:0000259" key="10">
    <source>
        <dbReference type="PROSITE" id="PS50011"/>
    </source>
</evidence>
<keyword evidence="6 7" id="KW-0067">ATP-binding</keyword>